<reference evidence="1" key="2">
    <citation type="submission" date="2020-07" db="EMBL/GenBank/DDBJ databases">
        <authorList>
            <person name="Vera ALvarez R."/>
            <person name="Arias-Moreno D.M."/>
            <person name="Jimenez-Jacinto V."/>
            <person name="Jimenez-Bremont J.F."/>
            <person name="Swaminathan K."/>
            <person name="Moose S.P."/>
            <person name="Guerrero-Gonzalez M.L."/>
            <person name="Marino-Ramirez L."/>
            <person name="Landsman D."/>
            <person name="Rodriguez-Kessler M."/>
            <person name="Delgado-Sanchez P."/>
        </authorList>
    </citation>
    <scope>NUCLEOTIDE SEQUENCE</scope>
    <source>
        <tissue evidence="1">Cladode</tissue>
    </source>
</reference>
<protein>
    <submittedName>
        <fullName evidence="1">Uncharacterized protein</fullName>
    </submittedName>
</protein>
<name>A0A7C8Z9G0_OPUST</name>
<accession>A0A7C8Z9G0</accession>
<evidence type="ECO:0000313" key="1">
    <source>
        <dbReference type="EMBL" id="MBA4637237.1"/>
    </source>
</evidence>
<proteinExistence type="predicted"/>
<sequence length="100" mass="11547">MPKWDLKWGFQPDLRIQDRTHIQVSEIRLGYVKGLLGSTCQMQGFYSICCCECATINDYSQLYSYFLSFFFLGGGVKAKRKQKTTGQTSTRQIKLTRMIS</sequence>
<dbReference type="AlphaFoldDB" id="A0A7C8Z9G0"/>
<dbReference type="EMBL" id="GISG01103567">
    <property type="protein sequence ID" value="MBA4637237.1"/>
    <property type="molecule type" value="Transcribed_RNA"/>
</dbReference>
<organism evidence="1">
    <name type="scientific">Opuntia streptacantha</name>
    <name type="common">Prickly pear cactus</name>
    <name type="synonym">Opuntia cardona</name>
    <dbReference type="NCBI Taxonomy" id="393608"/>
    <lineage>
        <taxon>Eukaryota</taxon>
        <taxon>Viridiplantae</taxon>
        <taxon>Streptophyta</taxon>
        <taxon>Embryophyta</taxon>
        <taxon>Tracheophyta</taxon>
        <taxon>Spermatophyta</taxon>
        <taxon>Magnoliopsida</taxon>
        <taxon>eudicotyledons</taxon>
        <taxon>Gunneridae</taxon>
        <taxon>Pentapetalae</taxon>
        <taxon>Caryophyllales</taxon>
        <taxon>Cactineae</taxon>
        <taxon>Cactaceae</taxon>
        <taxon>Opuntioideae</taxon>
        <taxon>Opuntia</taxon>
    </lineage>
</organism>
<reference evidence="1" key="1">
    <citation type="journal article" date="2013" name="J. Plant Res.">
        <title>Effect of fungi and light on seed germination of three Opuntia species from semiarid lands of central Mexico.</title>
        <authorList>
            <person name="Delgado-Sanchez P."/>
            <person name="Jimenez-Bremont J.F."/>
            <person name="Guerrero-Gonzalez Mde L."/>
            <person name="Flores J."/>
        </authorList>
    </citation>
    <scope>NUCLEOTIDE SEQUENCE</scope>
    <source>
        <tissue evidence="1">Cladode</tissue>
    </source>
</reference>